<dbReference type="CDD" id="cd00093">
    <property type="entry name" value="HTH_XRE"/>
    <property type="match status" value="1"/>
</dbReference>
<dbReference type="InterPro" id="IPR045745">
    <property type="entry name" value="HTH_58_Actinobacteria-type"/>
</dbReference>
<evidence type="ECO:0000259" key="1">
    <source>
        <dbReference type="PROSITE" id="PS50943"/>
    </source>
</evidence>
<dbReference type="Pfam" id="PF13560">
    <property type="entry name" value="HTH_31"/>
    <property type="match status" value="1"/>
</dbReference>
<dbReference type="PATRIC" id="fig|1179773.3.peg.2639"/>
<dbReference type="SUPFAM" id="SSF47413">
    <property type="entry name" value="lambda repressor-like DNA-binding domains"/>
    <property type="match status" value="1"/>
</dbReference>
<gene>
    <name evidence="2" type="ordered locus">BN6_26410</name>
</gene>
<dbReference type="EMBL" id="HE804045">
    <property type="protein sequence ID" value="CCH29954.1"/>
    <property type="molecule type" value="Genomic_DNA"/>
</dbReference>
<protein>
    <recommendedName>
        <fullName evidence="1">HTH cro/C1-type domain-containing protein</fullName>
    </recommendedName>
</protein>
<sequence>MRPAADRAGRPALRALVLADVLGLRRGVAGARGDIRLPATTSGAHPGERAVSAEHGAPTFAEFVVKAYADGETIRALSDATGRSYGTVRSALVAGGVRLRKRGHRPATTMMAVADARARREELSAELLRARLSSGLTGAAAGRRAGISQSKVSKVETGRLLPKVVDVQRLADVYGVPPEVRRRLLALADKVSRDAGHRRAVLHRGVARRQVVVARTEAAASTVRVFAICGVPPRLLREVGPRRRLVAVLAEGALRAAPEHWDLLRALSLRPEVELGVIPWYTPVTLPDAGFVVLDEVMVVFDLVSGNVVITDPDDVRGHLKAFRKLHAGAVFGDAFRRLLDEVRADYRRLT</sequence>
<dbReference type="InterPro" id="IPR010982">
    <property type="entry name" value="Lambda_DNA-bd_dom_sf"/>
</dbReference>
<dbReference type="HOGENOM" id="CLU_789610_0_0_11"/>
<evidence type="ECO:0000313" key="2">
    <source>
        <dbReference type="EMBL" id="CCH29954.1"/>
    </source>
</evidence>
<dbReference type="Gene3D" id="1.10.260.40">
    <property type="entry name" value="lambda repressor-like DNA-binding domains"/>
    <property type="match status" value="1"/>
</dbReference>
<dbReference type="AlphaFoldDB" id="K0JZ50"/>
<dbReference type="InterPro" id="IPR001387">
    <property type="entry name" value="Cro/C1-type_HTH"/>
</dbReference>
<dbReference type="GO" id="GO:0003677">
    <property type="term" value="F:DNA binding"/>
    <property type="evidence" value="ECO:0007669"/>
    <property type="project" value="InterPro"/>
</dbReference>
<dbReference type="Pfam" id="PF19054">
    <property type="entry name" value="DUF5753"/>
    <property type="match status" value="1"/>
</dbReference>
<feature type="domain" description="HTH cro/C1-type" evidence="1">
    <location>
        <begin position="127"/>
        <end position="181"/>
    </location>
</feature>
<reference evidence="2 3" key="1">
    <citation type="journal article" date="2012" name="BMC Genomics">
        <title>Complete genome sequence of Saccharothrix espanaensis DSM 44229T and comparison to the other completely sequenced Pseudonocardiaceae.</title>
        <authorList>
            <person name="Strobel T."/>
            <person name="Al-Dilaimi A."/>
            <person name="Blom J."/>
            <person name="Gessner A."/>
            <person name="Kalinowski J."/>
            <person name="Luzhetska M."/>
            <person name="Puhler A."/>
            <person name="Szczepanowski R."/>
            <person name="Bechthold A."/>
            <person name="Ruckert C."/>
        </authorList>
    </citation>
    <scope>NUCLEOTIDE SEQUENCE [LARGE SCALE GENOMIC DNA]</scope>
    <source>
        <strain evidence="3">ATCC 51144 / DSM 44229 / JCM 9112 / NBRC 15066 / NRRL 15764</strain>
    </source>
</reference>
<organism evidence="2 3">
    <name type="scientific">Saccharothrix espanaensis (strain ATCC 51144 / DSM 44229 / JCM 9112 / NBRC 15066 / NRRL 15764)</name>
    <dbReference type="NCBI Taxonomy" id="1179773"/>
    <lineage>
        <taxon>Bacteria</taxon>
        <taxon>Bacillati</taxon>
        <taxon>Actinomycetota</taxon>
        <taxon>Actinomycetes</taxon>
        <taxon>Pseudonocardiales</taxon>
        <taxon>Pseudonocardiaceae</taxon>
        <taxon>Saccharothrix</taxon>
    </lineage>
</organism>
<dbReference type="PROSITE" id="PS50943">
    <property type="entry name" value="HTH_CROC1"/>
    <property type="match status" value="1"/>
</dbReference>
<dbReference type="InterPro" id="IPR043917">
    <property type="entry name" value="DUF5753"/>
</dbReference>
<dbReference type="Proteomes" id="UP000006281">
    <property type="component" value="Chromosome"/>
</dbReference>
<dbReference type="Pfam" id="PF19575">
    <property type="entry name" value="HTH_58"/>
    <property type="match status" value="1"/>
</dbReference>
<evidence type="ECO:0000313" key="3">
    <source>
        <dbReference type="Proteomes" id="UP000006281"/>
    </source>
</evidence>
<accession>K0JZ50</accession>
<proteinExistence type="predicted"/>
<name>K0JZ50_SACES</name>
<keyword evidence="3" id="KW-1185">Reference proteome</keyword>
<dbReference type="STRING" id="1179773.BN6_26410"/>
<dbReference type="eggNOG" id="COG1396">
    <property type="taxonomic scope" value="Bacteria"/>
</dbReference>
<dbReference type="KEGG" id="sesp:BN6_26410"/>
<dbReference type="SMART" id="SM00530">
    <property type="entry name" value="HTH_XRE"/>
    <property type="match status" value="1"/>
</dbReference>